<dbReference type="InterPro" id="IPR029063">
    <property type="entry name" value="SAM-dependent_MTases_sf"/>
</dbReference>
<sequence>MNTDIVDLRAFYASPLGNLAERAIAMALSSLWTPLPNERLVGLGYTLPWLERFGTDAERVFAFMPATQGAVNWPAAGPSATALVSEEDLPLPNSSVDRMLLVHLLEHSENPHETLTEIWRVLAPGGRLVLVVPHRRGIWARLEHTPFGTGRPYSHGQLLALLRETNFTPGAWGDALFFPPSSGRWMIRFSQVLERAGRRFWPIFSGVVVVEAQKRLYQGVPVAKRVTRRVLVPALSPQGAARG</sequence>
<dbReference type="CDD" id="cd02440">
    <property type="entry name" value="AdoMet_MTases"/>
    <property type="match status" value="1"/>
</dbReference>
<evidence type="ECO:0000259" key="1">
    <source>
        <dbReference type="Pfam" id="PF08241"/>
    </source>
</evidence>
<dbReference type="Gene3D" id="3.40.50.150">
    <property type="entry name" value="Vaccinia Virus protein VP39"/>
    <property type="match status" value="1"/>
</dbReference>
<dbReference type="InterPro" id="IPR013216">
    <property type="entry name" value="Methyltransf_11"/>
</dbReference>
<dbReference type="SUPFAM" id="SSF53335">
    <property type="entry name" value="S-adenosyl-L-methionine-dependent methyltransferases"/>
    <property type="match status" value="1"/>
</dbReference>
<keyword evidence="2" id="KW-0808">Transferase</keyword>
<reference evidence="2" key="1">
    <citation type="submission" date="2021-03" db="EMBL/GenBank/DDBJ databases">
        <title>Genome sequencing and assembly of Tianweitania sediminis.</title>
        <authorList>
            <person name="Chhetri G."/>
        </authorList>
    </citation>
    <scope>NUCLEOTIDE SEQUENCE</scope>
    <source>
        <strain evidence="2">Z8</strain>
    </source>
</reference>
<keyword evidence="3" id="KW-1185">Reference proteome</keyword>
<dbReference type="Pfam" id="PF08241">
    <property type="entry name" value="Methyltransf_11"/>
    <property type="match status" value="1"/>
</dbReference>
<evidence type="ECO:0000313" key="3">
    <source>
        <dbReference type="Proteomes" id="UP000666240"/>
    </source>
</evidence>
<dbReference type="Proteomes" id="UP000666240">
    <property type="component" value="Unassembled WGS sequence"/>
</dbReference>
<dbReference type="GO" id="GO:0008757">
    <property type="term" value="F:S-adenosylmethionine-dependent methyltransferase activity"/>
    <property type="evidence" value="ECO:0007669"/>
    <property type="project" value="InterPro"/>
</dbReference>
<keyword evidence="2" id="KW-0489">Methyltransferase</keyword>
<accession>A0A8J7UJ01</accession>
<feature type="domain" description="Methyltransferase type 11" evidence="1">
    <location>
        <begin position="44"/>
        <end position="130"/>
    </location>
</feature>
<protein>
    <submittedName>
        <fullName evidence="2">Class I SAM-dependent methyltransferase</fullName>
    </submittedName>
</protein>
<dbReference type="RefSeq" id="WP_209334101.1">
    <property type="nucleotide sequence ID" value="NZ_JAGIYY010000001.1"/>
</dbReference>
<name>A0A8J7UJ01_9HYPH</name>
<evidence type="ECO:0000313" key="2">
    <source>
        <dbReference type="EMBL" id="MBP0438179.1"/>
    </source>
</evidence>
<dbReference type="EMBL" id="JAGIYY010000001">
    <property type="protein sequence ID" value="MBP0438179.1"/>
    <property type="molecule type" value="Genomic_DNA"/>
</dbReference>
<dbReference type="AlphaFoldDB" id="A0A8J7UJ01"/>
<dbReference type="GO" id="GO:0032259">
    <property type="term" value="P:methylation"/>
    <property type="evidence" value="ECO:0007669"/>
    <property type="project" value="UniProtKB-KW"/>
</dbReference>
<comment type="caution">
    <text evidence="2">The sequence shown here is derived from an EMBL/GenBank/DDBJ whole genome shotgun (WGS) entry which is preliminary data.</text>
</comment>
<proteinExistence type="predicted"/>
<organism evidence="2 3">
    <name type="scientific">Tianweitania sediminis</name>
    <dbReference type="NCBI Taxonomy" id="1502156"/>
    <lineage>
        <taxon>Bacteria</taxon>
        <taxon>Pseudomonadati</taxon>
        <taxon>Pseudomonadota</taxon>
        <taxon>Alphaproteobacteria</taxon>
        <taxon>Hyphomicrobiales</taxon>
        <taxon>Phyllobacteriaceae</taxon>
        <taxon>Tianweitania</taxon>
    </lineage>
</organism>
<gene>
    <name evidence="2" type="ORF">J5Y06_05930</name>
</gene>